<evidence type="ECO:0000256" key="6">
    <source>
        <dbReference type="ARBA" id="ARBA00022737"/>
    </source>
</evidence>
<dbReference type="Gene3D" id="3.40.50.300">
    <property type="entry name" value="P-loop containing nucleotide triphosphate hydrolases"/>
    <property type="match status" value="1"/>
</dbReference>
<evidence type="ECO:0000256" key="5">
    <source>
        <dbReference type="ARBA" id="ARBA00022679"/>
    </source>
</evidence>
<dbReference type="Gene3D" id="3.80.10.10">
    <property type="entry name" value="Ribonuclease Inhibitor"/>
    <property type="match status" value="4"/>
</dbReference>
<dbReference type="Gene3D" id="3.30.70.1390">
    <property type="entry name" value="ROC domain from the Parkinson's disease-associated leucine-rich repeat kinase 2"/>
    <property type="match status" value="1"/>
</dbReference>
<feature type="repeat" description="ANK" evidence="13">
    <location>
        <begin position="70"/>
        <end position="102"/>
    </location>
</feature>
<dbReference type="InterPro" id="IPR056602">
    <property type="entry name" value="Beta-prop_LRRK2"/>
</dbReference>
<name>A0AAD9PZU4_ACRCE</name>
<keyword evidence="7 14" id="KW-0547">Nucleotide-binding</keyword>
<dbReference type="SUPFAM" id="SSF50969">
    <property type="entry name" value="YVTN repeat-like/Quinoprotein amine dehydrogenase"/>
    <property type="match status" value="1"/>
</dbReference>
<dbReference type="SUPFAM" id="SSF56112">
    <property type="entry name" value="Protein kinase-like (PK-like)"/>
    <property type="match status" value="1"/>
</dbReference>
<evidence type="ECO:0000256" key="8">
    <source>
        <dbReference type="ARBA" id="ARBA00022777"/>
    </source>
</evidence>
<dbReference type="InterPro" id="IPR057263">
    <property type="entry name" value="COR-B"/>
</dbReference>
<dbReference type="PROSITE" id="PS50088">
    <property type="entry name" value="ANK_REPEAT"/>
    <property type="match status" value="2"/>
</dbReference>
<feature type="compositionally biased region" description="Polar residues" evidence="15">
    <location>
        <begin position="1956"/>
        <end position="1967"/>
    </location>
</feature>
<dbReference type="InterPro" id="IPR011044">
    <property type="entry name" value="Quino_amine_DH_bsu"/>
</dbReference>
<keyword evidence="10" id="KW-0342">GTP-binding</keyword>
<dbReference type="InterPro" id="IPR017441">
    <property type="entry name" value="Protein_kinase_ATP_BS"/>
</dbReference>
<dbReference type="SMART" id="SM00248">
    <property type="entry name" value="ANK"/>
    <property type="match status" value="5"/>
</dbReference>
<comment type="catalytic activity">
    <reaction evidence="12">
        <text>L-seryl-[protein] + ATP = O-phospho-L-seryl-[protein] + ADP + H(+)</text>
        <dbReference type="Rhea" id="RHEA:17989"/>
        <dbReference type="Rhea" id="RHEA-COMP:9863"/>
        <dbReference type="Rhea" id="RHEA-COMP:11604"/>
        <dbReference type="ChEBI" id="CHEBI:15378"/>
        <dbReference type="ChEBI" id="CHEBI:29999"/>
        <dbReference type="ChEBI" id="CHEBI:30616"/>
        <dbReference type="ChEBI" id="CHEBI:83421"/>
        <dbReference type="ChEBI" id="CHEBI:456216"/>
        <dbReference type="EC" id="2.7.11.1"/>
    </reaction>
</comment>
<dbReference type="InterPro" id="IPR027417">
    <property type="entry name" value="P-loop_NTPase"/>
</dbReference>
<dbReference type="Gene3D" id="1.25.40.20">
    <property type="entry name" value="Ankyrin repeat-containing domain"/>
    <property type="match status" value="2"/>
</dbReference>
<dbReference type="Pfam" id="PF25497">
    <property type="entry name" value="COR-B"/>
    <property type="match status" value="1"/>
</dbReference>
<feature type="region of interest" description="Disordered" evidence="15">
    <location>
        <begin position="1948"/>
        <end position="1967"/>
    </location>
</feature>
<evidence type="ECO:0000313" key="19">
    <source>
        <dbReference type="Proteomes" id="UP001249851"/>
    </source>
</evidence>
<evidence type="ECO:0000259" key="16">
    <source>
        <dbReference type="PROSITE" id="PS50011"/>
    </source>
</evidence>
<dbReference type="Gene3D" id="1.10.510.10">
    <property type="entry name" value="Transferase(Phosphotransferase) domain 1"/>
    <property type="match status" value="1"/>
</dbReference>
<keyword evidence="4" id="KW-0433">Leucine-rich repeat</keyword>
<dbReference type="PROSITE" id="PS00108">
    <property type="entry name" value="PROTEIN_KINASE_ST"/>
    <property type="match status" value="1"/>
</dbReference>
<dbReference type="Pfam" id="PF12796">
    <property type="entry name" value="Ank_2"/>
    <property type="match status" value="2"/>
</dbReference>
<dbReference type="InterPro" id="IPR032171">
    <property type="entry name" value="COR-A"/>
</dbReference>
<dbReference type="SMART" id="SM00364">
    <property type="entry name" value="LRR_BAC"/>
    <property type="match status" value="6"/>
</dbReference>
<keyword evidence="3" id="KW-0723">Serine/threonine-protein kinase</keyword>
<feature type="compositionally biased region" description="Basic and acidic residues" evidence="15">
    <location>
        <begin position="1865"/>
        <end position="1880"/>
    </location>
</feature>
<dbReference type="InterPro" id="IPR032675">
    <property type="entry name" value="LRR_dom_sf"/>
</dbReference>
<dbReference type="Pfam" id="PF08477">
    <property type="entry name" value="Roc"/>
    <property type="match status" value="1"/>
</dbReference>
<dbReference type="EMBL" id="JARQWQ010000092">
    <property type="protein sequence ID" value="KAK2551919.1"/>
    <property type="molecule type" value="Genomic_DNA"/>
</dbReference>
<feature type="compositionally biased region" description="Basic and acidic residues" evidence="15">
    <location>
        <begin position="1916"/>
        <end position="1927"/>
    </location>
</feature>
<protein>
    <recommendedName>
        <fullName evidence="2">non-specific serine/threonine protein kinase</fullName>
        <ecNumber evidence="2">2.7.11.1</ecNumber>
    </recommendedName>
</protein>
<evidence type="ECO:0000256" key="12">
    <source>
        <dbReference type="ARBA" id="ARBA00048679"/>
    </source>
</evidence>
<feature type="compositionally biased region" description="Polar residues" evidence="15">
    <location>
        <begin position="2089"/>
        <end position="2106"/>
    </location>
</feature>
<feature type="domain" description="Protein kinase" evidence="16">
    <location>
        <begin position="1290"/>
        <end position="1548"/>
    </location>
</feature>
<feature type="repeat" description="ANK" evidence="13">
    <location>
        <begin position="167"/>
        <end position="195"/>
    </location>
</feature>
<feature type="region of interest" description="Disordered" evidence="15">
    <location>
        <begin position="1906"/>
        <end position="1943"/>
    </location>
</feature>
<dbReference type="Proteomes" id="UP001249851">
    <property type="component" value="Unassembled WGS sequence"/>
</dbReference>
<dbReference type="Pfam" id="PF13855">
    <property type="entry name" value="LRR_8"/>
    <property type="match status" value="2"/>
</dbReference>
<evidence type="ECO:0000256" key="13">
    <source>
        <dbReference type="PROSITE-ProRule" id="PRU00023"/>
    </source>
</evidence>
<evidence type="ECO:0000256" key="11">
    <source>
        <dbReference type="ARBA" id="ARBA00047899"/>
    </source>
</evidence>
<evidence type="ECO:0000256" key="14">
    <source>
        <dbReference type="PROSITE-ProRule" id="PRU10141"/>
    </source>
</evidence>
<dbReference type="GO" id="GO:0009966">
    <property type="term" value="P:regulation of signal transduction"/>
    <property type="evidence" value="ECO:0007669"/>
    <property type="project" value="UniProtKB-ARBA"/>
</dbReference>
<dbReference type="PROSITE" id="PS50297">
    <property type="entry name" value="ANK_REP_REGION"/>
    <property type="match status" value="2"/>
</dbReference>
<dbReference type="InterPro" id="IPR001611">
    <property type="entry name" value="Leu-rich_rpt"/>
</dbReference>
<dbReference type="InterPro" id="IPR000719">
    <property type="entry name" value="Prot_kinase_dom"/>
</dbReference>
<dbReference type="PANTHER" id="PTHR48056:SF81">
    <property type="entry name" value="RECEPTOR PROTEIN-TYROSINE KINASE CEPR1"/>
    <property type="match status" value="1"/>
</dbReference>
<dbReference type="Pfam" id="PF23748">
    <property type="entry name" value="Beta-prop_LRRK2"/>
    <property type="match status" value="1"/>
</dbReference>
<keyword evidence="5" id="KW-0808">Transferase</keyword>
<reference evidence="18" key="1">
    <citation type="journal article" date="2023" name="G3 (Bethesda)">
        <title>Whole genome assembly and annotation of the endangered Caribbean coral Acropora cervicornis.</title>
        <authorList>
            <person name="Selwyn J.D."/>
            <person name="Vollmer S.V."/>
        </authorList>
    </citation>
    <scope>NUCLEOTIDE SEQUENCE</scope>
    <source>
        <strain evidence="18">K2</strain>
    </source>
</reference>
<dbReference type="Pfam" id="PF00560">
    <property type="entry name" value="LRR_1"/>
    <property type="match status" value="1"/>
</dbReference>
<reference evidence="18" key="2">
    <citation type="journal article" date="2023" name="Science">
        <title>Genomic signatures of disease resistance in endangered staghorn corals.</title>
        <authorList>
            <person name="Vollmer S.V."/>
            <person name="Selwyn J.D."/>
            <person name="Despard B.A."/>
            <person name="Roesel C.L."/>
        </authorList>
    </citation>
    <scope>NUCLEOTIDE SEQUENCE</scope>
    <source>
        <strain evidence="18">K2</strain>
    </source>
</reference>
<feature type="domain" description="Roc" evidence="17">
    <location>
        <begin position="667"/>
        <end position="862"/>
    </location>
</feature>
<dbReference type="SMART" id="SM00369">
    <property type="entry name" value="LRR_TYP"/>
    <property type="match status" value="7"/>
</dbReference>
<keyword evidence="19" id="KW-1185">Reference proteome</keyword>
<evidence type="ECO:0000256" key="15">
    <source>
        <dbReference type="SAM" id="MobiDB-lite"/>
    </source>
</evidence>
<evidence type="ECO:0000259" key="17">
    <source>
        <dbReference type="PROSITE" id="PS51424"/>
    </source>
</evidence>
<dbReference type="GO" id="GO:0005737">
    <property type="term" value="C:cytoplasm"/>
    <property type="evidence" value="ECO:0007669"/>
    <property type="project" value="UniProtKB-ARBA"/>
</dbReference>
<dbReference type="GO" id="GO:0005525">
    <property type="term" value="F:GTP binding"/>
    <property type="evidence" value="ECO:0007669"/>
    <property type="project" value="UniProtKB-KW"/>
</dbReference>
<evidence type="ECO:0000256" key="3">
    <source>
        <dbReference type="ARBA" id="ARBA00022527"/>
    </source>
</evidence>
<proteinExistence type="predicted"/>
<feature type="region of interest" description="Disordered" evidence="15">
    <location>
        <begin position="2089"/>
        <end position="2114"/>
    </location>
</feature>
<dbReference type="GO" id="GO:0005524">
    <property type="term" value="F:ATP binding"/>
    <property type="evidence" value="ECO:0007669"/>
    <property type="project" value="UniProtKB-UniRule"/>
</dbReference>
<keyword evidence="9 14" id="KW-0067">ATP-binding</keyword>
<dbReference type="InterPro" id="IPR002110">
    <property type="entry name" value="Ankyrin_rpt"/>
</dbReference>
<dbReference type="PANTHER" id="PTHR48056">
    <property type="entry name" value="LRR RECEPTOR-LIKE SERINE/THREONINE-PROTEIN KINASE-RELATED"/>
    <property type="match status" value="1"/>
</dbReference>
<comment type="caution">
    <text evidence="18">The sequence shown here is derived from an EMBL/GenBank/DDBJ whole genome shotgun (WGS) entry which is preliminary data.</text>
</comment>
<dbReference type="InterPro" id="IPR020859">
    <property type="entry name" value="ROC"/>
</dbReference>
<evidence type="ECO:0000256" key="4">
    <source>
        <dbReference type="ARBA" id="ARBA00022614"/>
    </source>
</evidence>
<keyword evidence="13" id="KW-0040">ANK repeat</keyword>
<comment type="catalytic activity">
    <reaction evidence="11">
        <text>L-threonyl-[protein] + ATP = O-phospho-L-threonyl-[protein] + ADP + H(+)</text>
        <dbReference type="Rhea" id="RHEA:46608"/>
        <dbReference type="Rhea" id="RHEA-COMP:11060"/>
        <dbReference type="Rhea" id="RHEA-COMP:11605"/>
        <dbReference type="ChEBI" id="CHEBI:15378"/>
        <dbReference type="ChEBI" id="CHEBI:30013"/>
        <dbReference type="ChEBI" id="CHEBI:30616"/>
        <dbReference type="ChEBI" id="CHEBI:61977"/>
        <dbReference type="ChEBI" id="CHEBI:456216"/>
        <dbReference type="EC" id="2.7.11.1"/>
    </reaction>
</comment>
<evidence type="ECO:0000256" key="2">
    <source>
        <dbReference type="ARBA" id="ARBA00012513"/>
    </source>
</evidence>
<dbReference type="PROSITE" id="PS51450">
    <property type="entry name" value="LRR"/>
    <property type="match status" value="2"/>
</dbReference>
<dbReference type="PROSITE" id="PS51424">
    <property type="entry name" value="ROC"/>
    <property type="match status" value="1"/>
</dbReference>
<keyword evidence="8 18" id="KW-0418">Kinase</keyword>
<dbReference type="SMART" id="SM00220">
    <property type="entry name" value="S_TKc"/>
    <property type="match status" value="1"/>
</dbReference>
<dbReference type="SUPFAM" id="SSF48403">
    <property type="entry name" value="Ankyrin repeat"/>
    <property type="match status" value="1"/>
</dbReference>
<accession>A0AAD9PZU4</accession>
<dbReference type="InterPro" id="IPR008271">
    <property type="entry name" value="Ser/Thr_kinase_AS"/>
</dbReference>
<dbReference type="SUPFAM" id="SSF52058">
    <property type="entry name" value="L domain-like"/>
    <property type="match status" value="1"/>
</dbReference>
<sequence length="2329" mass="262397">MNAVTNEPAKVIAGDGCSHPDSNSIAKQLSEACSTGDLDSLLQVIYYNRDIAQELLYEEHSDEEDSPHHNTRSFLFMACENGHLEVVRQIVEFGADVNYASYNELTPLCAACMNKHTSVAKYLISKGALVHDPALGQSSPIVLACSSGSHEIIELLLSEQPLLLQTHGQLLLYEASRRGHVQAVKLLIKKGVDVNPCPFSGCRTDAQGRILGTPLEGACVGQQTNVVNYLIENGAEVTLYIVDKYWEVIGEALMRYTKETQSKRKVHFSYEADPSVTMFSAAWNRKNLFALHKAWFVNLSARLVRVDLSGNYLEELPEELLNTLPLLEVLDVSNNKLQYLPEVTSTFTRLQKLCALDNEIVFIPSSLLQIPSLRKLHLALNKITSLCGDPNEIDDVTSTSDSESWSCTALNLLNLSHNKLKRLPRGIQGCASLKKLYLDHNSLKEFPMPWKSPLQILDLSHNSFTHFSCNVELVWASSLKRLNLSNNKLTSISWSVCQLSCLQDLDVSHNALRCLPKPEFWTSSTMHKLNLSYNRLTAKRLVDPQGESPKRFSFFKPSGQEEAQDVKTDCEFPISLFSPTLETLLLNDNNLLMVPLSLCGLMSLVELDLSNNPEMKTLPSELGNLRECWQLRLNKLNLQLLPKHVRPGENGVRSRDTMAYLRATLRKSVPYYRMKLMIVGLQGRGKTTLLAALRGHKLPLNLSTVGIVIDEWQAQASSSSRFTLPRFLNQKESPIITFSTWDLAGQNVYYAAHQMFLSPNTLYLAVWNVAHGEEGVETLRKWLLNIQARAPFSDVLIVGTHLDLLPKSNRQSRVDALKLSIAQKYLDKQGFPKIVGNIMVSPVTGENIPELKELIYSKALKVKDNGETVIGRRVPKSYIDLQQAIIQEAVRRRSTDEPPILLEDEILKLAKSSPQNDILDTEELKLATRFLHENGIVLHYNDQLRGLNHLYFIDPCWVCDLIATLITVRERNPFIIDGVMKTKDLELVLRDPKFPNQFIPQYLQLMERFEIALSLNDKELLIPSMLPKEKPGMQLHQLHKMIRKTTQEKTRSRTNASATYPEDGGGVTTVRRNYQMAYIPSGFWSRLITRLIVSVQRWQAIEHIKEESYSLVYWREGIGVVYEGGHFQVESYQELIPINQKAIFQEISGIAVTVWSEHRDFAAVGFIVDQIDALITEWYPGLEETDMYGIPLVRRLIPCPVCSDLILSHRPSMKRSVSMEFPATFHPMHPPRPFNFTLSTCAAVALDYSTMNCPYHPDKVVSFRYLIPDLLMADLPRHFLLDESQFKFEAQESQRIGGGGSGEVYFGMYRNEAVAVKTFHSTKIARFNFDSGFGEAKSKTLGRLGMRRQHYSEGSSIRRSDAHSAAFEDDMEEELEKTKIVKAFWDLRQEVASAIWYLHDCDIIYRDLKPDNVLVWSLDENSLLNVKISDYGISCFATPQGVAGEEGTPGYQAPEIRTGAGYDEKVDIFSFAIFVFELLSGCRPFREYRNVMDIKKAIRRGVRPTLDSSEIDTQLPRLEGLMRSCWNQLPEKRPCAEEIVREMEEPAFLCQCRLVPESNEGLLEKVTTINVLATTGNPTMSMSSEGSGKLPEDSSNFVLLWSREREKRGYSMVNADTGVLYAHEQECQGHRVLCMTRVENRTWLGTEGCTVEVFGRRSWRAPSTLWSYITKAPVLALLTEYLNVDSTSDSDKSLGGTKAKTVYASLANGTLVVFASRNASEQTYSHSDVTLVSEEEDECVTTGEISRWSNIQVVNLAQSGMPAKSMILVRSNKELWVGCGNKIVIVDTNTLIILDEIAVYQTRRTHVRIMVTDGLRVWSADRRSSKILQWDVSNRQLTHMFECDVDSPVGNVLCIEIQEQRRFASKESSMERMRRRRESDPPENLDQPSYSEAMFKEAMTNLRAEDNQKSDWPGDEGSHVTEEHAENVLKSSESCVSDPLTLPDSEAKLVDDEKGPQNNPRSRFQSLSGETFSAASIDSGVSSSVSAYTASSAIISRSSDSCQVQVENAQDDRAVTAEMPEIVIETEVNVSANNTQELSKNLMKEMTSNEETPIEDSPARLTRETKECNIDEVAAEGKSSDGVLMTEANTEQTSTENSSVTTIDNKSSSHEADKDLNQKEADFELVDFDESRQAFIEGRKKTAQPDNATTQHCLSMQTLQVRFNSSYRAPSLMGSQRRKSQRRKMNENESSTDTNKPWARRPRLKILAGSINRVTSLLIVNGTLWVGRGVGDVLTVNVNSTGNDVSHGHVFAQLVADNLLGYENGQVDELVNSGSNKVVCLRRLEPTRGSLNNEERCTERYQLVVWEAWGDSEFKRFQDRVDEFNNLLD</sequence>
<feature type="binding site" evidence="14">
    <location>
        <position position="1317"/>
    </location>
    <ligand>
        <name>ATP</name>
        <dbReference type="ChEBI" id="CHEBI:30616"/>
    </ligand>
</feature>
<organism evidence="18 19">
    <name type="scientific">Acropora cervicornis</name>
    <name type="common">Staghorn coral</name>
    <dbReference type="NCBI Taxonomy" id="6130"/>
    <lineage>
        <taxon>Eukaryota</taxon>
        <taxon>Metazoa</taxon>
        <taxon>Cnidaria</taxon>
        <taxon>Anthozoa</taxon>
        <taxon>Hexacorallia</taxon>
        <taxon>Scleractinia</taxon>
        <taxon>Astrocoeniina</taxon>
        <taxon>Acroporidae</taxon>
        <taxon>Acropora</taxon>
    </lineage>
</organism>
<evidence type="ECO:0000256" key="7">
    <source>
        <dbReference type="ARBA" id="ARBA00022741"/>
    </source>
</evidence>
<dbReference type="EC" id="2.7.11.1" evidence="2"/>
<comment type="cofactor">
    <cofactor evidence="1">
        <name>Mg(2+)</name>
        <dbReference type="ChEBI" id="CHEBI:18420"/>
    </cofactor>
</comment>
<feature type="region of interest" description="Disordered" evidence="15">
    <location>
        <begin position="2169"/>
        <end position="2197"/>
    </location>
</feature>
<dbReference type="PROSITE" id="PS50011">
    <property type="entry name" value="PROTEIN_KINASE_DOM"/>
    <property type="match status" value="1"/>
</dbReference>
<dbReference type="SUPFAM" id="SSF52540">
    <property type="entry name" value="P-loop containing nucleoside triphosphate hydrolases"/>
    <property type="match status" value="1"/>
</dbReference>
<dbReference type="InterPro" id="IPR036770">
    <property type="entry name" value="Ankyrin_rpt-contain_sf"/>
</dbReference>
<dbReference type="InterPro" id="IPR003591">
    <property type="entry name" value="Leu-rich_rpt_typical-subtyp"/>
</dbReference>
<dbReference type="Pfam" id="PF16095">
    <property type="entry name" value="COR-A"/>
    <property type="match status" value="1"/>
</dbReference>
<dbReference type="PROSITE" id="PS00107">
    <property type="entry name" value="PROTEIN_KINASE_ATP"/>
    <property type="match status" value="1"/>
</dbReference>
<evidence type="ECO:0000256" key="9">
    <source>
        <dbReference type="ARBA" id="ARBA00022840"/>
    </source>
</evidence>
<dbReference type="InterPro" id="IPR011009">
    <property type="entry name" value="Kinase-like_dom_sf"/>
</dbReference>
<feature type="region of interest" description="Disordered" evidence="15">
    <location>
        <begin position="1865"/>
        <end position="1890"/>
    </location>
</feature>
<gene>
    <name evidence="18" type="ORF">P5673_027166</name>
</gene>
<keyword evidence="6" id="KW-0677">Repeat</keyword>
<evidence type="ECO:0000256" key="1">
    <source>
        <dbReference type="ARBA" id="ARBA00001946"/>
    </source>
</evidence>
<dbReference type="InterPro" id="IPR050647">
    <property type="entry name" value="Plant_LRR-RLKs"/>
</dbReference>
<evidence type="ECO:0000313" key="18">
    <source>
        <dbReference type="EMBL" id="KAK2551919.1"/>
    </source>
</evidence>
<evidence type="ECO:0000256" key="10">
    <source>
        <dbReference type="ARBA" id="ARBA00023134"/>
    </source>
</evidence>
<dbReference type="Pfam" id="PF00069">
    <property type="entry name" value="Pkinase"/>
    <property type="match status" value="1"/>
</dbReference>
<dbReference type="GO" id="GO:0004674">
    <property type="term" value="F:protein serine/threonine kinase activity"/>
    <property type="evidence" value="ECO:0007669"/>
    <property type="project" value="UniProtKB-KW"/>
</dbReference>